<proteinExistence type="predicted"/>
<dbReference type="GO" id="GO:0016787">
    <property type="term" value="F:hydrolase activity"/>
    <property type="evidence" value="ECO:0007669"/>
    <property type="project" value="UniProtKB-KW"/>
</dbReference>
<keyword evidence="1" id="KW-0378">Hydrolase</keyword>
<protein>
    <submittedName>
        <fullName evidence="1">Hydrolase</fullName>
    </submittedName>
</protein>
<organism evidence="1 2">
    <name type="scientific">Actinomadura bangladeshensis</name>
    <dbReference type="NCBI Taxonomy" id="453573"/>
    <lineage>
        <taxon>Bacteria</taxon>
        <taxon>Bacillati</taxon>
        <taxon>Actinomycetota</taxon>
        <taxon>Actinomycetes</taxon>
        <taxon>Streptosporangiales</taxon>
        <taxon>Thermomonosporaceae</taxon>
        <taxon>Actinomadura</taxon>
    </lineage>
</organism>
<dbReference type="EMBL" id="SMJW01000128">
    <property type="protein sequence ID" value="TDC12430.1"/>
    <property type="molecule type" value="Genomic_DNA"/>
</dbReference>
<evidence type="ECO:0000313" key="1">
    <source>
        <dbReference type="EMBL" id="TDC12430.1"/>
    </source>
</evidence>
<gene>
    <name evidence="1" type="ORF">E1284_23400</name>
</gene>
<name>A0A4R4NWD6_9ACTN</name>
<accession>A0A4R4NWD6</accession>
<dbReference type="AlphaFoldDB" id="A0A4R4NWD6"/>
<feature type="non-terminal residue" evidence="1">
    <location>
        <position position="1"/>
    </location>
</feature>
<evidence type="ECO:0000313" key="2">
    <source>
        <dbReference type="Proteomes" id="UP000295431"/>
    </source>
</evidence>
<sequence>CGEVSPERVAAVREKNPSLRLRRFTVTQAD</sequence>
<reference evidence="1 2" key="1">
    <citation type="submission" date="2019-03" db="EMBL/GenBank/DDBJ databases">
        <title>Draft genome sequences of novel Actinobacteria.</title>
        <authorList>
            <person name="Sahin N."/>
            <person name="Ay H."/>
            <person name="Saygin H."/>
        </authorList>
    </citation>
    <scope>NUCLEOTIDE SEQUENCE [LARGE SCALE GENOMIC DNA]</scope>
    <source>
        <strain evidence="1 2">DSM 45347</strain>
    </source>
</reference>
<comment type="caution">
    <text evidence="1">The sequence shown here is derived from an EMBL/GenBank/DDBJ whole genome shotgun (WGS) entry which is preliminary data.</text>
</comment>
<keyword evidence="2" id="KW-1185">Reference proteome</keyword>
<dbReference type="Proteomes" id="UP000295431">
    <property type="component" value="Unassembled WGS sequence"/>
</dbReference>